<gene>
    <name evidence="3" type="ORF">PLA107_030125</name>
</gene>
<geneLocation type="plasmid" evidence="4">
    <name>pmppla107</name>
</geneLocation>
<dbReference type="InterPro" id="IPR014911">
    <property type="entry name" value="PilS_N"/>
</dbReference>
<keyword evidence="3" id="KW-0614">Plasmid</keyword>
<dbReference type="Pfam" id="PF08805">
    <property type="entry name" value="PilS"/>
    <property type="match status" value="1"/>
</dbReference>
<evidence type="ECO:0000313" key="4">
    <source>
        <dbReference type="Proteomes" id="UP000006426"/>
    </source>
</evidence>
<feature type="transmembrane region" description="Helical" evidence="1">
    <location>
        <begin position="12"/>
        <end position="37"/>
    </location>
</feature>
<proteinExistence type="predicted"/>
<evidence type="ECO:0000313" key="3">
    <source>
        <dbReference type="EMBL" id="AXH59486.1"/>
    </source>
</evidence>
<keyword evidence="1" id="KW-0472">Membrane</keyword>
<dbReference type="RefSeq" id="WP_005742322.1">
    <property type="nucleotide sequence ID" value="NZ_CP031226.1"/>
</dbReference>
<protein>
    <recommendedName>
        <fullName evidence="2">Type 4 secretion system PilS N-terminal domain-containing protein</fullName>
    </recommendedName>
</protein>
<dbReference type="EMBL" id="CP031226">
    <property type="protein sequence ID" value="AXH59486.1"/>
    <property type="molecule type" value="Genomic_DNA"/>
</dbReference>
<evidence type="ECO:0000259" key="2">
    <source>
        <dbReference type="Pfam" id="PF08805"/>
    </source>
</evidence>
<dbReference type="Gene3D" id="3.30.1690.10">
    <property type="entry name" value="TcpA-like pilin"/>
    <property type="match status" value="1"/>
</dbReference>
<dbReference type="InterPro" id="IPR045584">
    <property type="entry name" value="Pilin-like"/>
</dbReference>
<accession>A0AAD0PVD3</accession>
<keyword evidence="1" id="KW-1133">Transmembrane helix</keyword>
<name>A0AAD0PVD3_PSEAV</name>
<dbReference type="GeneID" id="39474108"/>
<dbReference type="SUPFAM" id="SSF54523">
    <property type="entry name" value="Pili subunits"/>
    <property type="match status" value="1"/>
</dbReference>
<organism evidence="3 4">
    <name type="scientific">Pseudomonas amygdali pv. lachrymans str. M301315</name>
    <dbReference type="NCBI Taxonomy" id="629260"/>
    <lineage>
        <taxon>Bacteria</taxon>
        <taxon>Pseudomonadati</taxon>
        <taxon>Pseudomonadota</taxon>
        <taxon>Gammaproteobacteria</taxon>
        <taxon>Pseudomonadales</taxon>
        <taxon>Pseudomonadaceae</taxon>
        <taxon>Pseudomonas</taxon>
        <taxon>Pseudomonas amygdali</taxon>
    </lineage>
</organism>
<reference evidence="3 4" key="1">
    <citation type="journal article" date="2011" name="PLoS Pathog.">
        <title>Dynamic evolution of pathogenicity revealed by sequencing and comparative genomics of 19 Pseudomonas syringae isolates.</title>
        <authorList>
            <person name="Baltrus D.A."/>
            <person name="Nishimura M.T."/>
            <person name="Romanchuk A."/>
            <person name="Chang J.H."/>
            <person name="Mukhtar M.S."/>
            <person name="Cherkis K."/>
            <person name="Roach J."/>
            <person name="Grant S.R."/>
            <person name="Jones C.D."/>
            <person name="Dangl J.L."/>
        </authorList>
    </citation>
    <scope>NUCLEOTIDE SEQUENCE [LARGE SCALE GENOMIC DNA]</scope>
    <source>
        <strain evidence="3 4">M301315</strain>
    </source>
</reference>
<evidence type="ECO:0000256" key="1">
    <source>
        <dbReference type="SAM" id="Phobius"/>
    </source>
</evidence>
<dbReference type="Proteomes" id="UP000006426">
    <property type="component" value="Plasmid pmppla107"/>
</dbReference>
<dbReference type="AlphaFoldDB" id="A0AAD0PVD3"/>
<keyword evidence="1" id="KW-0812">Transmembrane</keyword>
<feature type="domain" description="Type 4 secretion system PilS N-terminal" evidence="2">
    <location>
        <begin position="48"/>
        <end position="176"/>
    </location>
</feature>
<sequence>MKPNKLNFARQAGATLIEIMMVVALMAVITIGALTYFNSANESSKVQEATASLTALTSVIRNQFSTQGSYEGLTADVAAKFGNVPESMLVRSGTTVRFKNPWNQATGAVTITSSSTNVADDSFTVTFTKIPAATCIDLMTRTFRHFDIAKVGSTTVTTVPTITTACGTAEQSLSWTAR</sequence>